<evidence type="ECO:0000256" key="12">
    <source>
        <dbReference type="PROSITE-ProRule" id="PRU00460"/>
    </source>
</evidence>
<dbReference type="PROSITE" id="PS50027">
    <property type="entry name" value="EGF_LAM_2"/>
    <property type="match status" value="3"/>
</dbReference>
<feature type="domain" description="Laminin EGF-like" evidence="13">
    <location>
        <begin position="289"/>
        <end position="351"/>
    </location>
</feature>
<dbReference type="Pfam" id="PF00055">
    <property type="entry name" value="Laminin_N"/>
    <property type="match status" value="1"/>
</dbReference>
<dbReference type="SMART" id="SM00136">
    <property type="entry name" value="LamNT"/>
    <property type="match status" value="1"/>
</dbReference>
<evidence type="ECO:0000256" key="10">
    <source>
        <dbReference type="ARBA" id="ARBA00023180"/>
    </source>
</evidence>
<dbReference type="GO" id="GO:0016477">
    <property type="term" value="P:cell migration"/>
    <property type="evidence" value="ECO:0007669"/>
    <property type="project" value="TreeGrafter"/>
</dbReference>
<reference evidence="15" key="2">
    <citation type="submission" date="2025-09" db="UniProtKB">
        <authorList>
            <consortium name="Ensembl"/>
        </authorList>
    </citation>
    <scope>IDENTIFICATION</scope>
</reference>
<dbReference type="GO" id="GO:0009887">
    <property type="term" value="P:animal organ morphogenesis"/>
    <property type="evidence" value="ECO:0007669"/>
    <property type="project" value="TreeGrafter"/>
</dbReference>
<dbReference type="CDD" id="cd00055">
    <property type="entry name" value="EGF_Lam"/>
    <property type="match status" value="3"/>
</dbReference>
<evidence type="ECO:0000256" key="3">
    <source>
        <dbReference type="ARBA" id="ARBA00022530"/>
    </source>
</evidence>
<dbReference type="GO" id="GO:0007411">
    <property type="term" value="P:axon guidance"/>
    <property type="evidence" value="ECO:0007669"/>
    <property type="project" value="TreeGrafter"/>
</dbReference>
<dbReference type="PROSITE" id="PS51117">
    <property type="entry name" value="LAMININ_NTER"/>
    <property type="match status" value="1"/>
</dbReference>
<protein>
    <submittedName>
        <fullName evidence="15">Uncharacterized protein</fullName>
    </submittedName>
</protein>
<dbReference type="InterPro" id="IPR050440">
    <property type="entry name" value="Laminin/Netrin_ECM"/>
</dbReference>
<reference evidence="15" key="1">
    <citation type="submission" date="2025-08" db="UniProtKB">
        <authorList>
            <consortium name="Ensembl"/>
        </authorList>
    </citation>
    <scope>IDENTIFICATION</scope>
</reference>
<dbReference type="SUPFAM" id="SSF57196">
    <property type="entry name" value="EGF/Laminin"/>
    <property type="match status" value="3"/>
</dbReference>
<keyword evidence="6" id="KW-0084">Basement membrane</keyword>
<evidence type="ECO:0000256" key="4">
    <source>
        <dbReference type="ARBA" id="ARBA00022729"/>
    </source>
</evidence>
<dbReference type="FunFam" id="2.10.25.10:FF:000084">
    <property type="entry name" value="Laminin subunit alpha 3"/>
    <property type="match status" value="1"/>
</dbReference>
<evidence type="ECO:0000313" key="16">
    <source>
        <dbReference type="Proteomes" id="UP000472260"/>
    </source>
</evidence>
<keyword evidence="16" id="KW-1185">Reference proteome</keyword>
<proteinExistence type="predicted"/>
<keyword evidence="2" id="KW-0964">Secreted</keyword>
<dbReference type="Pfam" id="PF00053">
    <property type="entry name" value="EGF_laminin"/>
    <property type="match status" value="2"/>
</dbReference>
<dbReference type="Gene3D" id="2.60.120.260">
    <property type="entry name" value="Galactose-binding domain-like"/>
    <property type="match status" value="1"/>
</dbReference>
<evidence type="ECO:0000256" key="9">
    <source>
        <dbReference type="ARBA" id="ARBA00023157"/>
    </source>
</evidence>
<keyword evidence="4" id="KW-0732">Signal</keyword>
<feature type="domain" description="Laminin EGF-like" evidence="13">
    <location>
        <begin position="364"/>
        <end position="415"/>
    </location>
</feature>
<keyword evidence="3" id="KW-0272">Extracellular matrix</keyword>
<name>A0A671N1Q6_9TELE</name>
<dbReference type="Pfam" id="PF24973">
    <property type="entry name" value="EGF_LMN_ATRN"/>
    <property type="match status" value="1"/>
</dbReference>
<dbReference type="Ensembl" id="ENSSANT00000040758.1">
    <property type="protein sequence ID" value="ENSSANP00000038297.1"/>
    <property type="gene ID" value="ENSSANG00000019498.1"/>
</dbReference>
<feature type="domain" description="Laminin N-terminal" evidence="14">
    <location>
        <begin position="1"/>
        <end position="221"/>
    </location>
</feature>
<evidence type="ECO:0000313" key="15">
    <source>
        <dbReference type="Ensembl" id="ENSSANP00000038297.1"/>
    </source>
</evidence>
<dbReference type="GO" id="GO:0043256">
    <property type="term" value="C:laminin complex"/>
    <property type="evidence" value="ECO:0007669"/>
    <property type="project" value="TreeGrafter"/>
</dbReference>
<feature type="disulfide bond" evidence="12">
    <location>
        <begin position="386"/>
        <end position="395"/>
    </location>
</feature>
<dbReference type="SMART" id="SM00180">
    <property type="entry name" value="EGF_Lam"/>
    <property type="match status" value="3"/>
</dbReference>
<dbReference type="GO" id="GO:0070831">
    <property type="term" value="P:basement membrane assembly"/>
    <property type="evidence" value="ECO:0007669"/>
    <property type="project" value="TreeGrafter"/>
</dbReference>
<keyword evidence="9 12" id="KW-1015">Disulfide bond</keyword>
<accession>A0A671N1Q6</accession>
<evidence type="ECO:0000256" key="5">
    <source>
        <dbReference type="ARBA" id="ARBA00022737"/>
    </source>
</evidence>
<dbReference type="PANTHER" id="PTHR10574:SF279">
    <property type="entry name" value="LAMININ SUBUNIT BETA 4"/>
    <property type="match status" value="1"/>
</dbReference>
<dbReference type="FunFam" id="2.170.300.10:FF:000001">
    <property type="entry name" value="Laminin subunit beta-1"/>
    <property type="match status" value="1"/>
</dbReference>
<evidence type="ECO:0000256" key="6">
    <source>
        <dbReference type="ARBA" id="ARBA00022869"/>
    </source>
</evidence>
<comment type="caution">
    <text evidence="12">Lacks conserved residue(s) required for the propagation of feature annotation.</text>
</comment>
<dbReference type="InterPro" id="IPR056863">
    <property type="entry name" value="LMN_ATRN_NET-like_EGF"/>
</dbReference>
<dbReference type="InterPro" id="IPR008211">
    <property type="entry name" value="Laminin_N"/>
</dbReference>
<keyword evidence="5" id="KW-0677">Repeat</keyword>
<organism evidence="15 16">
    <name type="scientific">Sinocyclocheilus anshuiensis</name>
    <dbReference type="NCBI Taxonomy" id="1608454"/>
    <lineage>
        <taxon>Eukaryota</taxon>
        <taxon>Metazoa</taxon>
        <taxon>Chordata</taxon>
        <taxon>Craniata</taxon>
        <taxon>Vertebrata</taxon>
        <taxon>Euteleostomi</taxon>
        <taxon>Actinopterygii</taxon>
        <taxon>Neopterygii</taxon>
        <taxon>Teleostei</taxon>
        <taxon>Ostariophysi</taxon>
        <taxon>Cypriniformes</taxon>
        <taxon>Cyprinidae</taxon>
        <taxon>Cyprininae</taxon>
        <taxon>Sinocyclocheilus</taxon>
    </lineage>
</organism>
<dbReference type="PROSITE" id="PS01248">
    <property type="entry name" value="EGF_LAM_1"/>
    <property type="match status" value="1"/>
</dbReference>
<evidence type="ECO:0000256" key="7">
    <source>
        <dbReference type="ARBA" id="ARBA00022889"/>
    </source>
</evidence>
<evidence type="ECO:0000259" key="14">
    <source>
        <dbReference type="PROSITE" id="PS51117"/>
    </source>
</evidence>
<dbReference type="Gene3D" id="2.170.300.10">
    <property type="entry name" value="Tie2 ligand-binding domain superfamily"/>
    <property type="match status" value="1"/>
</dbReference>
<evidence type="ECO:0000256" key="1">
    <source>
        <dbReference type="ARBA" id="ARBA00004302"/>
    </source>
</evidence>
<dbReference type="InterPro" id="IPR002049">
    <property type="entry name" value="LE_dom"/>
</dbReference>
<dbReference type="GO" id="GO:0034446">
    <property type="term" value="P:substrate adhesion-dependent cell spreading"/>
    <property type="evidence" value="ECO:0007669"/>
    <property type="project" value="TreeGrafter"/>
</dbReference>
<sequence>MEQKTKFHFVHHTKVITYCHLKDIIALYLQIQNERKCFICDSRRPYNLQHNTNSHRIENIITTFQPERKMSWWQSENGVFPKRTSLYELILFIRPAAMLVEKSKDFGRTWKVFRYFAEDCANSFPGVSDGPADSIDDLICDSRYSGAEPSTDGEVVLKALDPSFDIHDPYDPTVQELITLTNLRVNFTHLITLGDTLLTQRRRNPQDKYYHALYEMVVRGSCFCNGHASQCIPVDGTRGDTFSEPGMVHGRCVCQHNTAGYNCERCQDFYHDAPWRPGGKTDSDVCRRCNCHGHLEKCHFDLARYLATGGVSGGVCDDCRNNRAGPQCELCGPYYYQDPQRSVDDPNACIRECFPFCSCPHPACECDADGSVDRGLCDPVTGQCVCKQNVEGERCDRCKFGFYGFSQDDPSGCQCKAGSKLDFLLCILTHFTEIFISEFLICTQPVLFSCAELNLCGEAAEQMTSTDQCSVKYKYAAVITFLLDNTLSFG</sequence>
<evidence type="ECO:0000256" key="11">
    <source>
        <dbReference type="ARBA" id="ARBA00023292"/>
    </source>
</evidence>
<keyword evidence="7" id="KW-0130">Cell adhesion</keyword>
<evidence type="ECO:0000256" key="2">
    <source>
        <dbReference type="ARBA" id="ARBA00022525"/>
    </source>
</evidence>
<keyword evidence="8" id="KW-0175">Coiled coil</keyword>
<feature type="disulfide bond" evidence="12">
    <location>
        <begin position="319"/>
        <end position="328"/>
    </location>
</feature>
<dbReference type="PANTHER" id="PTHR10574">
    <property type="entry name" value="NETRIN/LAMININ-RELATED"/>
    <property type="match status" value="1"/>
</dbReference>
<comment type="subcellular location">
    <subcellularLocation>
        <location evidence="1">Secreted</location>
        <location evidence="1">Extracellular space</location>
        <location evidence="1">Extracellular matrix</location>
        <location evidence="1">Basement membrane</location>
    </subcellularLocation>
</comment>
<dbReference type="GO" id="GO:0009888">
    <property type="term" value="P:tissue development"/>
    <property type="evidence" value="ECO:0007669"/>
    <property type="project" value="TreeGrafter"/>
</dbReference>
<evidence type="ECO:0000256" key="8">
    <source>
        <dbReference type="ARBA" id="ARBA00023054"/>
    </source>
</evidence>
<feature type="domain" description="Laminin EGF-like" evidence="13">
    <location>
        <begin position="222"/>
        <end position="288"/>
    </location>
</feature>
<keyword evidence="11 12" id="KW-0424">Laminin EGF-like domain</keyword>
<dbReference type="Proteomes" id="UP000472260">
    <property type="component" value="Unassembled WGS sequence"/>
</dbReference>
<keyword evidence="10" id="KW-0325">Glycoprotein</keyword>
<dbReference type="Gene3D" id="2.10.25.10">
    <property type="entry name" value="Laminin"/>
    <property type="match status" value="1"/>
</dbReference>
<feature type="disulfide bond" evidence="12">
    <location>
        <begin position="254"/>
        <end position="263"/>
    </location>
</feature>
<evidence type="ECO:0000259" key="13">
    <source>
        <dbReference type="PROSITE" id="PS50027"/>
    </source>
</evidence>
<dbReference type="AlphaFoldDB" id="A0A671N1Q6"/>